<dbReference type="Proteomes" id="UP000006056">
    <property type="component" value="Chromosome"/>
</dbReference>
<dbReference type="PROSITE" id="PS50885">
    <property type="entry name" value="HAMP"/>
    <property type="match status" value="1"/>
</dbReference>
<feature type="domain" description="HAMP" evidence="12">
    <location>
        <begin position="65"/>
        <end position="118"/>
    </location>
</feature>
<feature type="transmembrane region" description="Helical" evidence="10">
    <location>
        <begin position="42"/>
        <end position="64"/>
    </location>
</feature>
<keyword evidence="8" id="KW-0067">ATP-binding</keyword>
<evidence type="ECO:0000256" key="6">
    <source>
        <dbReference type="ARBA" id="ARBA00022741"/>
    </source>
</evidence>
<dbReference type="InterPro" id="IPR036890">
    <property type="entry name" value="HATPase_C_sf"/>
</dbReference>
<dbReference type="GO" id="GO:0004673">
    <property type="term" value="F:protein histidine kinase activity"/>
    <property type="evidence" value="ECO:0007669"/>
    <property type="project" value="UniProtKB-EC"/>
</dbReference>
<dbReference type="InterPro" id="IPR003660">
    <property type="entry name" value="HAMP_dom"/>
</dbReference>
<keyword evidence="9" id="KW-0902">Two-component regulatory system</keyword>
<keyword evidence="15" id="KW-1185">Reference proteome</keyword>
<dbReference type="GO" id="GO:0016020">
    <property type="term" value="C:membrane"/>
    <property type="evidence" value="ECO:0007669"/>
    <property type="project" value="UniProtKB-SubCell"/>
</dbReference>
<evidence type="ECO:0000256" key="10">
    <source>
        <dbReference type="SAM" id="Phobius"/>
    </source>
</evidence>
<dbReference type="InterPro" id="IPR004358">
    <property type="entry name" value="Sig_transdc_His_kin-like_C"/>
</dbReference>
<comment type="catalytic activity">
    <reaction evidence="1">
        <text>ATP + protein L-histidine = ADP + protein N-phospho-L-histidine.</text>
        <dbReference type="EC" id="2.7.13.3"/>
    </reaction>
</comment>
<dbReference type="SUPFAM" id="SSF158472">
    <property type="entry name" value="HAMP domain-like"/>
    <property type="match status" value="1"/>
</dbReference>
<proteinExistence type="predicted"/>
<keyword evidence="7 13" id="KW-0418">Kinase</keyword>
<evidence type="ECO:0000313" key="13">
    <source>
        <dbReference type="EMBL" id="AFL88309.1"/>
    </source>
</evidence>
<dbReference type="InterPro" id="IPR005467">
    <property type="entry name" value="His_kinase_dom"/>
</dbReference>
<dbReference type="GO" id="GO:0000160">
    <property type="term" value="P:phosphorelay signal transduction system"/>
    <property type="evidence" value="ECO:0007669"/>
    <property type="project" value="UniProtKB-KW"/>
</dbReference>
<sequence length="467" mass="51846">MPLGRRRNKLSYERRLRLWITFSSLPALLTVTTWCFHQQFNWPLLTTCLSVAFGAWLFVTSFFFESMTRPLQTLSNIVSSLREEDYTFRARGARRGDSMGDLALEINALASTLQRQRNSALDALALVDSVISSMPAPLLAFDASGRLRLLNNAAERALHLHPRSALGQDASQLKLSALTGLRDGEVYAPEDDGRTALEGSPVRWSVRRSTFRLQGVPHTLFVLSDVAAALREEERLAWQRLIRVLGHEINNSLTPIKSIASMLRSRPIPFGNSNHTTQDLYEFQRGLVVIEDRADSLNRFLQAYQQLSRLPQPRMTEVDLMTLVEQTTPLETRAAVRVLPSPDIVIQGDPDQLQQVLINLLKNAAEASIHTEAADDAAFIDLSWTIDGASLSLHIVDNGAGLANPENLFVPFYTTKEHGTGTGLTLSRQIIAAHGGALSLRNRQDSTGCIAEISLPIQARSDNNEVF</sequence>
<dbReference type="AlphaFoldDB" id="I3ZGE1"/>
<protein>
    <recommendedName>
        <fullName evidence="3">histidine kinase</fullName>
        <ecNumber evidence="3">2.7.13.3</ecNumber>
    </recommendedName>
</protein>
<accession>I3ZGE1</accession>
<keyword evidence="5" id="KW-0808">Transferase</keyword>
<dbReference type="Gene3D" id="3.30.450.20">
    <property type="entry name" value="PAS domain"/>
    <property type="match status" value="1"/>
</dbReference>
<dbReference type="eggNOG" id="COG5000">
    <property type="taxonomic scope" value="Bacteria"/>
</dbReference>
<dbReference type="KEGG" id="trs:Terro_2392"/>
<keyword evidence="6" id="KW-0547">Nucleotide-binding</keyword>
<dbReference type="Gene3D" id="6.10.340.10">
    <property type="match status" value="1"/>
</dbReference>
<feature type="domain" description="Histidine kinase" evidence="11">
    <location>
        <begin position="244"/>
        <end position="459"/>
    </location>
</feature>
<keyword evidence="10" id="KW-1133">Transmembrane helix</keyword>
<dbReference type="STRING" id="926566.Terro_2026"/>
<keyword evidence="10" id="KW-0812">Transmembrane</keyword>
<gene>
    <name evidence="13" type="ordered locus">Terro_2026</name>
    <name evidence="14" type="ordered locus">Terro_2392</name>
</gene>
<evidence type="ECO:0000256" key="7">
    <source>
        <dbReference type="ARBA" id="ARBA00022777"/>
    </source>
</evidence>
<dbReference type="EC" id="2.7.13.3" evidence="3"/>
<evidence type="ECO:0000259" key="12">
    <source>
        <dbReference type="PROSITE" id="PS50885"/>
    </source>
</evidence>
<name>I3ZGE1_TERRK</name>
<evidence type="ECO:0000256" key="9">
    <source>
        <dbReference type="ARBA" id="ARBA00023012"/>
    </source>
</evidence>
<dbReference type="InterPro" id="IPR035965">
    <property type="entry name" value="PAS-like_dom_sf"/>
</dbReference>
<dbReference type="InterPro" id="IPR003594">
    <property type="entry name" value="HATPase_dom"/>
</dbReference>
<dbReference type="PANTHER" id="PTHR43065">
    <property type="entry name" value="SENSOR HISTIDINE KINASE"/>
    <property type="match status" value="1"/>
</dbReference>
<dbReference type="HOGENOM" id="CLU_000445_114_4_0"/>
<dbReference type="KEGG" id="trs:Terro_2026"/>
<dbReference type="SUPFAM" id="SSF55874">
    <property type="entry name" value="ATPase domain of HSP90 chaperone/DNA topoisomerase II/histidine kinase"/>
    <property type="match status" value="1"/>
</dbReference>
<evidence type="ECO:0000256" key="8">
    <source>
        <dbReference type="ARBA" id="ARBA00022840"/>
    </source>
</evidence>
<dbReference type="EMBL" id="CP003379">
    <property type="protein sequence ID" value="AFL88650.1"/>
    <property type="molecule type" value="Genomic_DNA"/>
</dbReference>
<evidence type="ECO:0000256" key="5">
    <source>
        <dbReference type="ARBA" id="ARBA00022679"/>
    </source>
</evidence>
<dbReference type="PROSITE" id="PS50109">
    <property type="entry name" value="HIS_KIN"/>
    <property type="match status" value="1"/>
</dbReference>
<keyword evidence="4" id="KW-0597">Phosphoprotein</keyword>
<evidence type="ECO:0000256" key="4">
    <source>
        <dbReference type="ARBA" id="ARBA00022553"/>
    </source>
</evidence>
<evidence type="ECO:0000259" key="11">
    <source>
        <dbReference type="PROSITE" id="PS50109"/>
    </source>
</evidence>
<evidence type="ECO:0000256" key="2">
    <source>
        <dbReference type="ARBA" id="ARBA00004370"/>
    </source>
</evidence>
<dbReference type="Gene3D" id="3.30.565.10">
    <property type="entry name" value="Histidine kinase-like ATPase, C-terminal domain"/>
    <property type="match status" value="1"/>
</dbReference>
<organism evidence="13 15">
    <name type="scientific">Terriglobus roseus (strain DSM 18391 / NRRL B-41598 / KBS 63)</name>
    <dbReference type="NCBI Taxonomy" id="926566"/>
    <lineage>
        <taxon>Bacteria</taxon>
        <taxon>Pseudomonadati</taxon>
        <taxon>Acidobacteriota</taxon>
        <taxon>Terriglobia</taxon>
        <taxon>Terriglobales</taxon>
        <taxon>Acidobacteriaceae</taxon>
        <taxon>Terriglobus</taxon>
    </lineage>
</organism>
<reference evidence="13 15" key="1">
    <citation type="submission" date="2012-06" db="EMBL/GenBank/DDBJ databases">
        <title>Complete genome of Terriglobus roseus DSM 18391.</title>
        <authorList>
            <consortium name="US DOE Joint Genome Institute (JGI-PGF)"/>
            <person name="Lucas S."/>
            <person name="Copeland A."/>
            <person name="Lapidus A."/>
            <person name="Glavina del Rio T."/>
            <person name="Dalin E."/>
            <person name="Tice H."/>
            <person name="Bruce D."/>
            <person name="Goodwin L."/>
            <person name="Pitluck S."/>
            <person name="Peters L."/>
            <person name="Mikhailova N."/>
            <person name="Munk A.C.C."/>
            <person name="Kyrpides N."/>
            <person name="Mavromatis K."/>
            <person name="Ivanova N."/>
            <person name="Brettin T."/>
            <person name="Detter J.C."/>
            <person name="Han C."/>
            <person name="Larimer F."/>
            <person name="Land M."/>
            <person name="Hauser L."/>
            <person name="Markowitz V."/>
            <person name="Cheng J.-F."/>
            <person name="Hugenholtz P."/>
            <person name="Woyke T."/>
            <person name="Wu D."/>
            <person name="Brambilla E."/>
            <person name="Klenk H.-P."/>
            <person name="Eisen J.A."/>
        </authorList>
    </citation>
    <scope>NUCLEOTIDE SEQUENCE [LARGE SCALE GENOMIC DNA]</scope>
    <source>
        <strain evidence="13">DSM 18391</strain>
        <strain evidence="15">DSM 18391 / NRRL B-41598 / KBS 63</strain>
    </source>
</reference>
<dbReference type="PRINTS" id="PR00344">
    <property type="entry name" value="BCTRLSENSOR"/>
</dbReference>
<dbReference type="GO" id="GO:0005524">
    <property type="term" value="F:ATP binding"/>
    <property type="evidence" value="ECO:0007669"/>
    <property type="project" value="UniProtKB-KW"/>
</dbReference>
<dbReference type="SUPFAM" id="SSF55785">
    <property type="entry name" value="PYP-like sensor domain (PAS domain)"/>
    <property type="match status" value="1"/>
</dbReference>
<comment type="subcellular location">
    <subcellularLocation>
        <location evidence="2">Membrane</location>
    </subcellularLocation>
</comment>
<evidence type="ECO:0000256" key="1">
    <source>
        <dbReference type="ARBA" id="ARBA00000085"/>
    </source>
</evidence>
<dbReference type="SMART" id="SM00387">
    <property type="entry name" value="HATPase_c"/>
    <property type="match status" value="1"/>
</dbReference>
<evidence type="ECO:0000313" key="15">
    <source>
        <dbReference type="Proteomes" id="UP000006056"/>
    </source>
</evidence>
<evidence type="ECO:0000256" key="3">
    <source>
        <dbReference type="ARBA" id="ARBA00012438"/>
    </source>
</evidence>
<keyword evidence="10" id="KW-0472">Membrane</keyword>
<dbReference type="EMBL" id="CP003379">
    <property type="protein sequence ID" value="AFL88309.1"/>
    <property type="molecule type" value="Genomic_DNA"/>
</dbReference>
<dbReference type="Pfam" id="PF02518">
    <property type="entry name" value="HATPase_c"/>
    <property type="match status" value="1"/>
</dbReference>
<dbReference type="PANTHER" id="PTHR43065:SF46">
    <property type="entry name" value="C4-DICARBOXYLATE TRANSPORT SENSOR PROTEIN DCTB"/>
    <property type="match status" value="1"/>
</dbReference>
<evidence type="ECO:0000313" key="14">
    <source>
        <dbReference type="EMBL" id="AFL88650.1"/>
    </source>
</evidence>